<comment type="subcellular location">
    <subcellularLocation>
        <location evidence="1">Cell membrane</location>
    </subcellularLocation>
    <subcellularLocation>
        <location evidence="10">Endomembrane system</location>
        <topology evidence="10">Single-pass membrane protein</topology>
    </subcellularLocation>
</comment>
<keyword evidence="9" id="KW-0325">Glycoprotein</keyword>
<accession>A0ABP0VWE7</accession>
<reference evidence="11" key="1">
    <citation type="submission" date="2024-02" db="EMBL/GenBank/DDBJ databases">
        <authorList>
            <consortium name="ELIXIR-Norway"/>
            <consortium name="Elixir Norway"/>
        </authorList>
    </citation>
    <scope>NUCLEOTIDE SEQUENCE</scope>
</reference>
<comment type="similarity">
    <text evidence="2">Belongs to the RLP family.</text>
</comment>
<evidence type="ECO:0000256" key="4">
    <source>
        <dbReference type="ARBA" id="ARBA00022692"/>
    </source>
</evidence>
<keyword evidence="4" id="KW-0812">Transmembrane</keyword>
<evidence type="ECO:0000313" key="12">
    <source>
        <dbReference type="Proteomes" id="UP001497444"/>
    </source>
</evidence>
<dbReference type="Pfam" id="PF00560">
    <property type="entry name" value="LRR_1"/>
    <property type="match status" value="3"/>
</dbReference>
<dbReference type="InterPro" id="IPR001611">
    <property type="entry name" value="Leu-rich_rpt"/>
</dbReference>
<keyword evidence="6" id="KW-1133">Transmembrane helix</keyword>
<keyword evidence="8" id="KW-0675">Receptor</keyword>
<evidence type="ECO:0000313" key="11">
    <source>
        <dbReference type="EMBL" id="CAK9258831.1"/>
    </source>
</evidence>
<evidence type="ECO:0000256" key="10">
    <source>
        <dbReference type="ARBA" id="ARBA00037847"/>
    </source>
</evidence>
<keyword evidence="3" id="KW-1003">Cell membrane</keyword>
<keyword evidence="5" id="KW-0732">Signal</keyword>
<name>A0ABP0VWE7_9BRYO</name>
<evidence type="ECO:0000256" key="5">
    <source>
        <dbReference type="ARBA" id="ARBA00022729"/>
    </source>
</evidence>
<dbReference type="SUPFAM" id="SSF52058">
    <property type="entry name" value="L domain-like"/>
    <property type="match status" value="1"/>
</dbReference>
<evidence type="ECO:0000256" key="3">
    <source>
        <dbReference type="ARBA" id="ARBA00022475"/>
    </source>
</evidence>
<dbReference type="InterPro" id="IPR032675">
    <property type="entry name" value="LRR_dom_sf"/>
</dbReference>
<evidence type="ECO:0000256" key="8">
    <source>
        <dbReference type="ARBA" id="ARBA00023170"/>
    </source>
</evidence>
<proteinExistence type="inferred from homology"/>
<keyword evidence="7" id="KW-0472">Membrane</keyword>
<organism evidence="11 12">
    <name type="scientific">Sphagnum jensenii</name>
    <dbReference type="NCBI Taxonomy" id="128206"/>
    <lineage>
        <taxon>Eukaryota</taxon>
        <taxon>Viridiplantae</taxon>
        <taxon>Streptophyta</taxon>
        <taxon>Embryophyta</taxon>
        <taxon>Bryophyta</taxon>
        <taxon>Sphagnophytina</taxon>
        <taxon>Sphagnopsida</taxon>
        <taxon>Sphagnales</taxon>
        <taxon>Sphagnaceae</taxon>
        <taxon>Sphagnum</taxon>
    </lineage>
</organism>
<protein>
    <submittedName>
        <fullName evidence="11">Uncharacterized protein</fullName>
    </submittedName>
</protein>
<dbReference type="PANTHER" id="PTHR48052:SF29">
    <property type="entry name" value="PROTEIN KINASE DOMAIN-CONTAINING PROTEIN"/>
    <property type="match status" value="1"/>
</dbReference>
<evidence type="ECO:0000256" key="6">
    <source>
        <dbReference type="ARBA" id="ARBA00022989"/>
    </source>
</evidence>
<dbReference type="PANTHER" id="PTHR48052">
    <property type="entry name" value="UNNAMED PRODUCT"/>
    <property type="match status" value="1"/>
</dbReference>
<evidence type="ECO:0000256" key="2">
    <source>
        <dbReference type="ARBA" id="ARBA00009592"/>
    </source>
</evidence>
<sequence length="149" mass="16398">MIMRESSPSLTIMALVSIRLTTNLTKLQTLDVSGNAFRGNPSRFLFQLPSVVSLNLADNHLSGNLPYNLSLAPSLVFLDLSSNLLSGALPRAFLFSSSTANNPAPHAMTIKYQNDCLNTTEQQQKDCSVLQQSNCRVCKRSWRTHCPSP</sequence>
<keyword evidence="12" id="KW-1185">Reference proteome</keyword>
<evidence type="ECO:0000256" key="9">
    <source>
        <dbReference type="ARBA" id="ARBA00023180"/>
    </source>
</evidence>
<gene>
    <name evidence="11" type="ORF">CSSPJE1EN1_LOCUS4309</name>
</gene>
<evidence type="ECO:0000256" key="1">
    <source>
        <dbReference type="ARBA" id="ARBA00004236"/>
    </source>
</evidence>
<dbReference type="EMBL" id="OZ020106">
    <property type="protein sequence ID" value="CAK9258831.1"/>
    <property type="molecule type" value="Genomic_DNA"/>
</dbReference>
<evidence type="ECO:0000256" key="7">
    <source>
        <dbReference type="ARBA" id="ARBA00023136"/>
    </source>
</evidence>
<dbReference type="Gene3D" id="3.80.10.10">
    <property type="entry name" value="Ribonuclease Inhibitor"/>
    <property type="match status" value="1"/>
</dbReference>
<dbReference type="Proteomes" id="UP001497444">
    <property type="component" value="Chromosome 11"/>
</dbReference>